<proteinExistence type="predicted"/>
<dbReference type="AlphaFoldDB" id="A0A7R8CQQ0"/>
<accession>A0A7R8CQQ0</accession>
<dbReference type="Proteomes" id="UP000675881">
    <property type="component" value="Chromosome 3"/>
</dbReference>
<evidence type="ECO:0000313" key="1">
    <source>
        <dbReference type="EMBL" id="CAF2895483.1"/>
    </source>
</evidence>
<keyword evidence="2" id="KW-1185">Reference proteome</keyword>
<sequence>MVYAHKHGSVAGQALDCILRLVVPEYNHKPRNYPNEFLLYLKNNEVKKNYSEQVIQTVVKCPHNISANIVLYAIFVMPEMRIGLGRQRRDYSLSDEFPTQYPVQEQARNIHDTPVTNISMDSNCGQVDYRLHNLKQLEAETTKKRELKMMTWSEKMKERFRNGATEKEALAIEKDSKGLMLLEKLKEGDLFTKIGEIRTVQSLRTQLNASDDPDLVSERVLRLTGPFSPCLNLLGYLNISREYYQQDSHNTNRAS</sequence>
<protein>
    <submittedName>
        <fullName evidence="1">(salmon louse) hypothetical protein</fullName>
    </submittedName>
</protein>
<evidence type="ECO:0000313" key="2">
    <source>
        <dbReference type="Proteomes" id="UP000675881"/>
    </source>
</evidence>
<dbReference type="EMBL" id="HG994582">
    <property type="protein sequence ID" value="CAF2895483.1"/>
    <property type="molecule type" value="Genomic_DNA"/>
</dbReference>
<name>A0A7R8CQQ0_LEPSM</name>
<gene>
    <name evidence="1" type="ORF">LSAA_7855</name>
</gene>
<organism evidence="1 2">
    <name type="scientific">Lepeophtheirus salmonis</name>
    <name type="common">Salmon louse</name>
    <name type="synonym">Caligus salmonis</name>
    <dbReference type="NCBI Taxonomy" id="72036"/>
    <lineage>
        <taxon>Eukaryota</taxon>
        <taxon>Metazoa</taxon>
        <taxon>Ecdysozoa</taxon>
        <taxon>Arthropoda</taxon>
        <taxon>Crustacea</taxon>
        <taxon>Multicrustacea</taxon>
        <taxon>Hexanauplia</taxon>
        <taxon>Copepoda</taxon>
        <taxon>Siphonostomatoida</taxon>
        <taxon>Caligidae</taxon>
        <taxon>Lepeophtheirus</taxon>
    </lineage>
</organism>
<reference evidence="1" key="1">
    <citation type="submission" date="2021-02" db="EMBL/GenBank/DDBJ databases">
        <authorList>
            <person name="Bekaert M."/>
        </authorList>
    </citation>
    <scope>NUCLEOTIDE SEQUENCE</scope>
    <source>
        <strain evidence="1">IoA-00</strain>
    </source>
</reference>